<feature type="binding site" evidence="4">
    <location>
        <position position="113"/>
    </location>
    <ligand>
        <name>substrate</name>
    </ligand>
</feature>
<comment type="caution">
    <text evidence="4">Lacks conserved residue(s) required for the propagation of feature annotation.</text>
</comment>
<evidence type="ECO:0000256" key="2">
    <source>
        <dbReference type="ARBA" id="ARBA00022694"/>
    </source>
</evidence>
<feature type="active site" description="Nucleophile" evidence="4">
    <location>
        <position position="55"/>
    </location>
</feature>
<dbReference type="EMBL" id="SMLW01000538">
    <property type="protein sequence ID" value="MTI25762.1"/>
    <property type="molecule type" value="Genomic_DNA"/>
</dbReference>
<accession>A0ABW9RNN8</accession>
<dbReference type="NCBIfam" id="TIGR00071">
    <property type="entry name" value="hisT_truA"/>
    <property type="match status" value="1"/>
</dbReference>
<dbReference type="GO" id="GO:0160147">
    <property type="term" value="F:tRNA pseudouridine(38-40) synthase activity"/>
    <property type="evidence" value="ECO:0007669"/>
    <property type="project" value="UniProtKB-EC"/>
</dbReference>
<comment type="function">
    <text evidence="4">Formation of pseudouridine at positions 38, 39 and 40 in the anticodon stem and loop of transfer RNAs.</text>
</comment>
<sequence length="257" mass="29800">MRKYFYLVELQFLGFRYHGWQKQPNVKTVQGMVEKTLTFILEHANFRTLGSSRTDAMVSANHFAFELFMKEPVDTDFLLEQLNINLPNDIRALGVEEVSESFNVIQDSKVKEYLYLFSFGDKNHPFCAPFMVYMKEHLDIELMKQGAKLFEGAHNFSSYCYKPSEETILQRELLVCEIRKNDVFTANFFPEHSYALHVHGKGFLRHQVRLMMGTLFALGKGDITLEDIEKSLQNSHTEALSFMAPASGLMLNNLHYK</sequence>
<name>A0ABW9RNN8_9BACT</name>
<comment type="catalytic activity">
    <reaction evidence="4 5">
        <text>uridine(38/39/40) in tRNA = pseudouridine(38/39/40) in tRNA</text>
        <dbReference type="Rhea" id="RHEA:22376"/>
        <dbReference type="Rhea" id="RHEA-COMP:10085"/>
        <dbReference type="Rhea" id="RHEA-COMP:10087"/>
        <dbReference type="ChEBI" id="CHEBI:65314"/>
        <dbReference type="ChEBI" id="CHEBI:65315"/>
        <dbReference type="EC" id="5.4.99.12"/>
    </reaction>
</comment>
<evidence type="ECO:0000256" key="5">
    <source>
        <dbReference type="RuleBase" id="RU003792"/>
    </source>
</evidence>
<evidence type="ECO:0000256" key="1">
    <source>
        <dbReference type="ARBA" id="ARBA00009375"/>
    </source>
</evidence>
<dbReference type="InterPro" id="IPR020094">
    <property type="entry name" value="TruA/RsuA/RluB/E/F_N"/>
</dbReference>
<dbReference type="Gene3D" id="3.30.70.660">
    <property type="entry name" value="Pseudouridine synthase I, catalytic domain, C-terminal subdomain"/>
    <property type="match status" value="1"/>
</dbReference>
<comment type="caution">
    <text evidence="7">The sequence shown here is derived from an EMBL/GenBank/DDBJ whole genome shotgun (WGS) entry which is preliminary data.</text>
</comment>
<dbReference type="PIRSF" id="PIRSF001430">
    <property type="entry name" value="tRNA_psdUrid_synth"/>
    <property type="match status" value="1"/>
</dbReference>
<dbReference type="PANTHER" id="PTHR11142">
    <property type="entry name" value="PSEUDOURIDYLATE SYNTHASE"/>
    <property type="match status" value="1"/>
</dbReference>
<dbReference type="InterPro" id="IPR020103">
    <property type="entry name" value="PsdUridine_synth_cat_dom_sf"/>
</dbReference>
<evidence type="ECO:0000313" key="7">
    <source>
        <dbReference type="EMBL" id="MTI25762.1"/>
    </source>
</evidence>
<keyword evidence="8" id="KW-1185">Reference proteome</keyword>
<dbReference type="InterPro" id="IPR020097">
    <property type="entry name" value="PsdUridine_synth_TruA_a/b_dom"/>
</dbReference>
<dbReference type="RefSeq" id="WP_155172157.1">
    <property type="nucleotide sequence ID" value="NZ_BAAAFL010000064.1"/>
</dbReference>
<dbReference type="Proteomes" id="UP000798808">
    <property type="component" value="Unassembled WGS sequence"/>
</dbReference>
<evidence type="ECO:0000259" key="6">
    <source>
        <dbReference type="Pfam" id="PF01416"/>
    </source>
</evidence>
<evidence type="ECO:0000256" key="4">
    <source>
        <dbReference type="HAMAP-Rule" id="MF_00171"/>
    </source>
</evidence>
<dbReference type="InterPro" id="IPR001406">
    <property type="entry name" value="PsdUridine_synth_TruA"/>
</dbReference>
<comment type="subunit">
    <text evidence="4">Homodimer.</text>
</comment>
<dbReference type="SUPFAM" id="SSF55120">
    <property type="entry name" value="Pseudouridine synthase"/>
    <property type="match status" value="1"/>
</dbReference>
<keyword evidence="2 4" id="KW-0819">tRNA processing</keyword>
<evidence type="ECO:0000313" key="8">
    <source>
        <dbReference type="Proteomes" id="UP000798808"/>
    </source>
</evidence>
<dbReference type="PANTHER" id="PTHR11142:SF0">
    <property type="entry name" value="TRNA PSEUDOURIDINE SYNTHASE-LIKE 1"/>
    <property type="match status" value="1"/>
</dbReference>
<dbReference type="Gene3D" id="3.30.70.580">
    <property type="entry name" value="Pseudouridine synthase I, catalytic domain, N-terminal subdomain"/>
    <property type="match status" value="1"/>
</dbReference>
<dbReference type="InterPro" id="IPR020095">
    <property type="entry name" value="PsdUridine_synth_TruA_C"/>
</dbReference>
<dbReference type="HAMAP" id="MF_00171">
    <property type="entry name" value="TruA"/>
    <property type="match status" value="1"/>
</dbReference>
<keyword evidence="3 4" id="KW-0413">Isomerase</keyword>
<protein>
    <recommendedName>
        <fullName evidence="4">tRNA pseudouridine synthase A</fullName>
        <ecNumber evidence="4">5.4.99.12</ecNumber>
    </recommendedName>
    <alternativeName>
        <fullName evidence="4">tRNA pseudouridine(38-40) synthase</fullName>
    </alternativeName>
    <alternativeName>
        <fullName evidence="4">tRNA pseudouridylate synthase I</fullName>
    </alternativeName>
    <alternativeName>
        <fullName evidence="4">tRNA-uridine isomerase I</fullName>
    </alternativeName>
</protein>
<proteinExistence type="inferred from homology"/>
<organism evidence="7 8">
    <name type="scientific">Fulvivirga kasyanovii</name>
    <dbReference type="NCBI Taxonomy" id="396812"/>
    <lineage>
        <taxon>Bacteria</taxon>
        <taxon>Pseudomonadati</taxon>
        <taxon>Bacteroidota</taxon>
        <taxon>Cytophagia</taxon>
        <taxon>Cytophagales</taxon>
        <taxon>Fulvivirgaceae</taxon>
        <taxon>Fulvivirga</taxon>
    </lineage>
</organism>
<evidence type="ECO:0000256" key="3">
    <source>
        <dbReference type="ARBA" id="ARBA00023235"/>
    </source>
</evidence>
<feature type="domain" description="Pseudouridine synthase I TruA alpha/beta" evidence="6">
    <location>
        <begin position="147"/>
        <end position="256"/>
    </location>
</feature>
<gene>
    <name evidence="4 7" type="primary">truA</name>
    <name evidence="7" type="ORF">E1163_12475</name>
</gene>
<dbReference type="EC" id="5.4.99.12" evidence="4"/>
<dbReference type="Pfam" id="PF01416">
    <property type="entry name" value="PseudoU_synth_1"/>
    <property type="match status" value="1"/>
</dbReference>
<reference evidence="7 8" key="1">
    <citation type="submission" date="2019-02" db="EMBL/GenBank/DDBJ databases">
        <authorList>
            <person name="Goldberg S.R."/>
            <person name="Haltli B.A."/>
            <person name="Correa H."/>
            <person name="Russell K.G."/>
        </authorList>
    </citation>
    <scope>NUCLEOTIDE SEQUENCE [LARGE SCALE GENOMIC DNA]</scope>
    <source>
        <strain evidence="7 8">JCM 16186</strain>
    </source>
</reference>
<comment type="similarity">
    <text evidence="1 4 5">Belongs to the tRNA pseudouridine synthase TruA family.</text>
</comment>